<dbReference type="EMBL" id="LAZR01023035">
    <property type="protein sequence ID" value="KKL79886.1"/>
    <property type="molecule type" value="Genomic_DNA"/>
</dbReference>
<protein>
    <recommendedName>
        <fullName evidence="3">Bacteriophage Mu GpT domain-containing protein</fullName>
    </recommendedName>
</protein>
<feature type="region of interest" description="Disordered" evidence="1">
    <location>
        <begin position="159"/>
        <end position="186"/>
    </location>
</feature>
<accession>A0A0F9FN12</accession>
<evidence type="ECO:0008006" key="3">
    <source>
        <dbReference type="Google" id="ProtNLM"/>
    </source>
</evidence>
<gene>
    <name evidence="2" type="ORF">LCGC14_2010350</name>
</gene>
<evidence type="ECO:0000313" key="2">
    <source>
        <dbReference type="EMBL" id="KKL79886.1"/>
    </source>
</evidence>
<name>A0A0F9FN12_9ZZZZ</name>
<comment type="caution">
    <text evidence="2">The sequence shown here is derived from an EMBL/GenBank/DDBJ whole genome shotgun (WGS) entry which is preliminary data.</text>
</comment>
<organism evidence="2">
    <name type="scientific">marine sediment metagenome</name>
    <dbReference type="NCBI Taxonomy" id="412755"/>
    <lineage>
        <taxon>unclassified sequences</taxon>
        <taxon>metagenomes</taxon>
        <taxon>ecological metagenomes</taxon>
    </lineage>
</organism>
<evidence type="ECO:0000256" key="1">
    <source>
        <dbReference type="SAM" id="MobiDB-lite"/>
    </source>
</evidence>
<dbReference type="AlphaFoldDB" id="A0A0F9FN12"/>
<feature type="compositionally biased region" description="Polar residues" evidence="1">
    <location>
        <begin position="171"/>
        <end position="182"/>
    </location>
</feature>
<reference evidence="2" key="1">
    <citation type="journal article" date="2015" name="Nature">
        <title>Complex archaea that bridge the gap between prokaryotes and eukaryotes.</title>
        <authorList>
            <person name="Spang A."/>
            <person name="Saw J.H."/>
            <person name="Jorgensen S.L."/>
            <person name="Zaremba-Niedzwiedzka K."/>
            <person name="Martijn J."/>
            <person name="Lind A.E."/>
            <person name="van Eijk R."/>
            <person name="Schleper C."/>
            <person name="Guy L."/>
            <person name="Ettema T.J."/>
        </authorList>
    </citation>
    <scope>NUCLEOTIDE SEQUENCE</scope>
</reference>
<sequence>MPTPDLITRRATFAPSSVDIEARTARLTFSTGAAMQRRDFEGPYIEVLDIGKGAIDLSRLTGGPVLNGHRQGGVENVIGVVTGAETDGRAATASIKFSSRPEIEPILRDVADGVIRNVSVGYTVETWRDSTDPKTGQRTRTATRWTPVEISLVAVSGDPSATIRSEEMPQTPEQTIETSPNAGGNDAATRAAIDTEIRTIATVAGLDTAFADDLITRQASPDEARRAAFDALAQRGGPELQTQAPRIVAGADFTDPQVRAAQIGEALYTRVNPGHEPSEPARQFIGLTLPEIGREILRAHGLSVTGLSPATVVTRALHSTSDFSLILADTVGRTLRAAYQAAPAGVRGLARQTTAADFRTKHRLMLGEAPTLEKVNQHGEFKSGSMAEGEETYKLATYGRIIGISRQAIVNDDLGAFSDLSARLGIAAAEFEAQTLVDLLTSGAGNGPTMADTKTLFHADHGNKAASGGAIAEATLSTARTAMRTQTGLSGKPINVTPRALLVPAVLETTAEKQVAVIQPHAVADVNPFGGRLQIVTDARLDAKSATRWYIAADPAQIDGLEFAFLEGEPGPQIESQQGFRIDGVEIKVRLDFGAGFVDHRSWYMNAGA</sequence>
<dbReference type="NCBIfam" id="NF045541">
    <property type="entry name" value="scaf_prot_MCP2"/>
    <property type="match status" value="1"/>
</dbReference>
<proteinExistence type="predicted"/>
<dbReference type="Pfam" id="PF25209">
    <property type="entry name" value="Phage_capsid_4"/>
    <property type="match status" value="1"/>
</dbReference>